<gene>
    <name evidence="6" type="ORF">CLA01_07530</name>
</gene>
<dbReference type="InterPro" id="IPR009057">
    <property type="entry name" value="Homeodomain-like_sf"/>
</dbReference>
<dbReference type="GO" id="GO:0003700">
    <property type="term" value="F:DNA-binding transcription factor activity"/>
    <property type="evidence" value="ECO:0007669"/>
    <property type="project" value="InterPro"/>
</dbReference>
<name>A0A511Y653_9FLAO</name>
<dbReference type="Pfam" id="PF12833">
    <property type="entry name" value="HTH_18"/>
    <property type="match status" value="1"/>
</dbReference>
<keyword evidence="4" id="KW-1133">Transmembrane helix</keyword>
<evidence type="ECO:0000256" key="3">
    <source>
        <dbReference type="ARBA" id="ARBA00023163"/>
    </source>
</evidence>
<dbReference type="SMART" id="SM00342">
    <property type="entry name" value="HTH_ARAC"/>
    <property type="match status" value="1"/>
</dbReference>
<dbReference type="InterPro" id="IPR018060">
    <property type="entry name" value="HTH_AraC"/>
</dbReference>
<feature type="transmembrane region" description="Helical" evidence="4">
    <location>
        <begin position="56"/>
        <end position="75"/>
    </location>
</feature>
<feature type="transmembrane region" description="Helical" evidence="4">
    <location>
        <begin position="32"/>
        <end position="50"/>
    </location>
</feature>
<protein>
    <recommendedName>
        <fullName evidence="5">HTH araC/xylS-type domain-containing protein</fullName>
    </recommendedName>
</protein>
<feature type="domain" description="HTH araC/xylS-type" evidence="5">
    <location>
        <begin position="221"/>
        <end position="329"/>
    </location>
</feature>
<evidence type="ECO:0000256" key="2">
    <source>
        <dbReference type="ARBA" id="ARBA00023125"/>
    </source>
</evidence>
<comment type="caution">
    <text evidence="6">The sequence shown here is derived from an EMBL/GenBank/DDBJ whole genome shotgun (WGS) entry which is preliminary data.</text>
</comment>
<dbReference type="PANTHER" id="PTHR43280">
    <property type="entry name" value="ARAC-FAMILY TRANSCRIPTIONAL REGULATOR"/>
    <property type="match status" value="1"/>
</dbReference>
<proteinExistence type="predicted"/>
<reference evidence="6 7" key="1">
    <citation type="submission" date="2019-07" db="EMBL/GenBank/DDBJ databases">
        <title>Whole genome shotgun sequence of Chryseobacterium lathyri NBRC 105250.</title>
        <authorList>
            <person name="Hosoyama A."/>
            <person name="Uohara A."/>
            <person name="Ohji S."/>
            <person name="Ichikawa N."/>
        </authorList>
    </citation>
    <scope>NUCLEOTIDE SEQUENCE [LARGE SCALE GENOMIC DNA]</scope>
    <source>
        <strain evidence="6 7">NBRC 105250</strain>
    </source>
</reference>
<keyword evidence="1" id="KW-0805">Transcription regulation</keyword>
<evidence type="ECO:0000313" key="6">
    <source>
        <dbReference type="EMBL" id="GEN70681.1"/>
    </source>
</evidence>
<evidence type="ECO:0000256" key="4">
    <source>
        <dbReference type="SAM" id="Phobius"/>
    </source>
</evidence>
<feature type="transmembrane region" description="Helical" evidence="4">
    <location>
        <begin position="87"/>
        <end position="104"/>
    </location>
</feature>
<sequence length="334" mass="39010">MVISVNNTKKMDNTRLREQEILRLKEELSIRYNYLMGAILLLFTLIYLFIVKEKLFGYYCLVGAIALLSHVYLLNTFFPTLSLEKRVRGYLIIAPIYTYFIILYFWKCSIFQFCWLVPVPLGAYVFLGKKEGSSFSVYTLFIAVVAIFTGDIAPLHTRINSYENVFRYNDLLSFGFNIVIVYLLIYYKDKIREQELLSIIEKKKRITLPITLDEKEISGAKSLFEKIENEIITNKHFTNPEFNISMLSTILKISNNYISKSIRIQGYSNFNTYVNSHRIGYVKELIAKSDLEKVTLMYIYTEAGFINQSTFNKTFKQFVGMTPSEYIQKESSKT</sequence>
<organism evidence="6 7">
    <name type="scientific">Chryseobacterium lathyri</name>
    <dbReference type="NCBI Taxonomy" id="395933"/>
    <lineage>
        <taxon>Bacteria</taxon>
        <taxon>Pseudomonadati</taxon>
        <taxon>Bacteroidota</taxon>
        <taxon>Flavobacteriia</taxon>
        <taxon>Flavobacteriales</taxon>
        <taxon>Weeksellaceae</taxon>
        <taxon>Chryseobacterium group</taxon>
        <taxon>Chryseobacterium</taxon>
    </lineage>
</organism>
<evidence type="ECO:0000259" key="5">
    <source>
        <dbReference type="PROSITE" id="PS01124"/>
    </source>
</evidence>
<keyword evidence="4" id="KW-0472">Membrane</keyword>
<dbReference type="GO" id="GO:0043565">
    <property type="term" value="F:sequence-specific DNA binding"/>
    <property type="evidence" value="ECO:0007669"/>
    <property type="project" value="InterPro"/>
</dbReference>
<dbReference type="EMBL" id="BJYI01000003">
    <property type="protein sequence ID" value="GEN70681.1"/>
    <property type="molecule type" value="Genomic_DNA"/>
</dbReference>
<keyword evidence="2" id="KW-0238">DNA-binding</keyword>
<dbReference type="AlphaFoldDB" id="A0A511Y653"/>
<dbReference type="Gene3D" id="1.10.10.60">
    <property type="entry name" value="Homeodomain-like"/>
    <property type="match status" value="1"/>
</dbReference>
<dbReference type="Proteomes" id="UP000321150">
    <property type="component" value="Unassembled WGS sequence"/>
</dbReference>
<keyword evidence="3" id="KW-0804">Transcription</keyword>
<dbReference type="SUPFAM" id="SSF46689">
    <property type="entry name" value="Homeodomain-like"/>
    <property type="match status" value="1"/>
</dbReference>
<dbReference type="PANTHER" id="PTHR43280:SF2">
    <property type="entry name" value="HTH-TYPE TRANSCRIPTIONAL REGULATOR EXSA"/>
    <property type="match status" value="1"/>
</dbReference>
<evidence type="ECO:0000256" key="1">
    <source>
        <dbReference type="ARBA" id="ARBA00023015"/>
    </source>
</evidence>
<evidence type="ECO:0000313" key="7">
    <source>
        <dbReference type="Proteomes" id="UP000321150"/>
    </source>
</evidence>
<keyword evidence="4" id="KW-0812">Transmembrane</keyword>
<feature type="transmembrane region" description="Helical" evidence="4">
    <location>
        <begin position="168"/>
        <end position="187"/>
    </location>
</feature>
<feature type="transmembrane region" description="Helical" evidence="4">
    <location>
        <begin position="110"/>
        <end position="128"/>
    </location>
</feature>
<accession>A0A511Y653</accession>
<dbReference type="PROSITE" id="PS01124">
    <property type="entry name" value="HTH_ARAC_FAMILY_2"/>
    <property type="match status" value="1"/>
</dbReference>
<feature type="transmembrane region" description="Helical" evidence="4">
    <location>
        <begin position="135"/>
        <end position="156"/>
    </location>
</feature>